<proteinExistence type="predicted"/>
<dbReference type="EMBL" id="CAJVQC010001337">
    <property type="protein sequence ID" value="CAG8492404.1"/>
    <property type="molecule type" value="Genomic_DNA"/>
</dbReference>
<protein>
    <submittedName>
        <fullName evidence="1">17853_t:CDS:1</fullName>
    </submittedName>
</protein>
<sequence length="419" mass="46336">MTLPTLPEELKFINGFLQRAQELRNREPVIAYYCNFYSVKLALEKGTKSKESKAFLARLLDVLEEEKKALHDNEAVTNDVVGEAYVENFGIKIKLYVFGFLEIQKKLITIIPNRKTAKNFLAAAVFLELLKVFGPLNPEIEEKIRYAKWKATDIVKALKEGQTPAPGPPGGEPALQPPLKEEDYVVNPSDNVPSIDQFPSAPLAVDSPSVSHMEENGLQLIPGFTNDSLPHQPPSSFPNNPPSSFPNNPPSSLPNNPPPPPPPPSLIPGLTNDPLRHQIPSSFPSNPPPLPPSIPGFTNDSLRHQPPSSFPSNPPLSQNYVQPYSSPIYQPTTPSSLPANQHPSSLPTNQHPSSLPINQQHVRHYTQFSHHSVEIDPNIVASAQKHCKWAISALNYNDVKTAVENMHKALAMLEPYNHK</sequence>
<accession>A0ACA9KVZ2</accession>
<gene>
    <name evidence="1" type="ORF">RPERSI_LOCUS1449</name>
</gene>
<organism evidence="1 2">
    <name type="scientific">Racocetra persica</name>
    <dbReference type="NCBI Taxonomy" id="160502"/>
    <lineage>
        <taxon>Eukaryota</taxon>
        <taxon>Fungi</taxon>
        <taxon>Fungi incertae sedis</taxon>
        <taxon>Mucoromycota</taxon>
        <taxon>Glomeromycotina</taxon>
        <taxon>Glomeromycetes</taxon>
        <taxon>Diversisporales</taxon>
        <taxon>Gigasporaceae</taxon>
        <taxon>Racocetra</taxon>
    </lineage>
</organism>
<dbReference type="Proteomes" id="UP000789920">
    <property type="component" value="Unassembled WGS sequence"/>
</dbReference>
<evidence type="ECO:0000313" key="2">
    <source>
        <dbReference type="Proteomes" id="UP000789920"/>
    </source>
</evidence>
<comment type="caution">
    <text evidence="1">The sequence shown here is derived from an EMBL/GenBank/DDBJ whole genome shotgun (WGS) entry which is preliminary data.</text>
</comment>
<name>A0ACA9KVZ2_9GLOM</name>
<reference evidence="1" key="1">
    <citation type="submission" date="2021-06" db="EMBL/GenBank/DDBJ databases">
        <authorList>
            <person name="Kallberg Y."/>
            <person name="Tangrot J."/>
            <person name="Rosling A."/>
        </authorList>
    </citation>
    <scope>NUCLEOTIDE SEQUENCE</scope>
    <source>
        <strain evidence="1">MA461A</strain>
    </source>
</reference>
<keyword evidence="2" id="KW-1185">Reference proteome</keyword>
<evidence type="ECO:0000313" key="1">
    <source>
        <dbReference type="EMBL" id="CAG8492404.1"/>
    </source>
</evidence>